<proteinExistence type="predicted"/>
<evidence type="ECO:0000313" key="1">
    <source>
        <dbReference type="EMBL" id="MBD2768454.1"/>
    </source>
</evidence>
<dbReference type="Proteomes" id="UP000612233">
    <property type="component" value="Unassembled WGS sequence"/>
</dbReference>
<dbReference type="RefSeq" id="WP_191005270.1">
    <property type="nucleotide sequence ID" value="NZ_JACXAD010000011.1"/>
</dbReference>
<dbReference type="EMBL" id="JACXAD010000011">
    <property type="protein sequence ID" value="MBD2768454.1"/>
    <property type="molecule type" value="Genomic_DNA"/>
</dbReference>
<gene>
    <name evidence="1" type="ORF">IC235_11190</name>
</gene>
<organism evidence="1 2">
    <name type="scientific">Hymenobacter montanus</name>
    <dbReference type="NCBI Taxonomy" id="2771359"/>
    <lineage>
        <taxon>Bacteria</taxon>
        <taxon>Pseudomonadati</taxon>
        <taxon>Bacteroidota</taxon>
        <taxon>Cytophagia</taxon>
        <taxon>Cytophagales</taxon>
        <taxon>Hymenobacteraceae</taxon>
        <taxon>Hymenobacter</taxon>
    </lineage>
</organism>
<sequence length="48" mass="5379">MTQATRLAQVRPELSKAYAVALGRWMGDRKLMLLGLPIITESYRSNAT</sequence>
<reference evidence="1" key="1">
    <citation type="submission" date="2020-09" db="EMBL/GenBank/DDBJ databases">
        <authorList>
            <person name="Kim M.K."/>
        </authorList>
    </citation>
    <scope>NUCLEOTIDE SEQUENCE</scope>
    <source>
        <strain evidence="1">BT664</strain>
    </source>
</reference>
<keyword evidence="2" id="KW-1185">Reference proteome</keyword>
<name>A0A927BE17_9BACT</name>
<accession>A0A927BE17</accession>
<protein>
    <submittedName>
        <fullName evidence="1">Uncharacterized protein</fullName>
    </submittedName>
</protein>
<comment type="caution">
    <text evidence="1">The sequence shown here is derived from an EMBL/GenBank/DDBJ whole genome shotgun (WGS) entry which is preliminary data.</text>
</comment>
<evidence type="ECO:0000313" key="2">
    <source>
        <dbReference type="Proteomes" id="UP000612233"/>
    </source>
</evidence>
<dbReference type="AlphaFoldDB" id="A0A927BE17"/>